<reference evidence="2" key="1">
    <citation type="journal article" date="2019" name="Sci. Rep.">
        <title>Draft genome of Tanacetum cinerariifolium, the natural source of mosquito coil.</title>
        <authorList>
            <person name="Yamashiro T."/>
            <person name="Shiraishi A."/>
            <person name="Satake H."/>
            <person name="Nakayama K."/>
        </authorList>
    </citation>
    <scope>NUCLEOTIDE SEQUENCE</scope>
</reference>
<dbReference type="AlphaFoldDB" id="A0A699QLY7"/>
<dbReference type="EMBL" id="BKCJ011035369">
    <property type="protein sequence ID" value="GFC71893.1"/>
    <property type="molecule type" value="Genomic_DNA"/>
</dbReference>
<evidence type="ECO:0000313" key="2">
    <source>
        <dbReference type="EMBL" id="GFC71893.1"/>
    </source>
</evidence>
<evidence type="ECO:0000256" key="1">
    <source>
        <dbReference type="SAM" id="MobiDB-lite"/>
    </source>
</evidence>
<name>A0A699QLY7_TANCI</name>
<proteinExistence type="predicted"/>
<accession>A0A699QLY7</accession>
<gene>
    <name evidence="2" type="ORF">Tci_843863</name>
</gene>
<organism evidence="2">
    <name type="scientific">Tanacetum cinerariifolium</name>
    <name type="common">Dalmatian daisy</name>
    <name type="synonym">Chrysanthemum cinerariifolium</name>
    <dbReference type="NCBI Taxonomy" id="118510"/>
    <lineage>
        <taxon>Eukaryota</taxon>
        <taxon>Viridiplantae</taxon>
        <taxon>Streptophyta</taxon>
        <taxon>Embryophyta</taxon>
        <taxon>Tracheophyta</taxon>
        <taxon>Spermatophyta</taxon>
        <taxon>Magnoliopsida</taxon>
        <taxon>eudicotyledons</taxon>
        <taxon>Gunneridae</taxon>
        <taxon>Pentapetalae</taxon>
        <taxon>asterids</taxon>
        <taxon>campanulids</taxon>
        <taxon>Asterales</taxon>
        <taxon>Asteraceae</taxon>
        <taxon>Asteroideae</taxon>
        <taxon>Anthemideae</taxon>
        <taxon>Anthemidinae</taxon>
        <taxon>Tanacetum</taxon>
    </lineage>
</organism>
<sequence>MIRTQVGDLSSYTTKYSSPALTQKVFANMRRVGKGFSGVETPLFQGMLVPQQAADAVDDIVVGSVPTDDDVADDVPAADAEPTPPSPPPIQELPFTSQVSPTPPPSPTAQPLSPLQQQQPTIISMDLLKNLLETWGIIVDLDADKDVTLEEVNVEKNVEIEKNAYVKGRLEESQAKVYHIDLEHADKVLSMQDDEPEPTELQEVIE</sequence>
<feature type="region of interest" description="Disordered" evidence="1">
    <location>
        <begin position="64"/>
        <end position="116"/>
    </location>
</feature>
<protein>
    <submittedName>
        <fullName evidence="2">Uncharacterized protein</fullName>
    </submittedName>
</protein>
<comment type="caution">
    <text evidence="2">The sequence shown here is derived from an EMBL/GenBank/DDBJ whole genome shotgun (WGS) entry which is preliminary data.</text>
</comment>
<feature type="compositionally biased region" description="Pro residues" evidence="1">
    <location>
        <begin position="82"/>
        <end position="91"/>
    </location>
</feature>
<feature type="non-terminal residue" evidence="2">
    <location>
        <position position="206"/>
    </location>
</feature>